<dbReference type="PATRIC" id="fig|1121448.10.peg.692"/>
<evidence type="ECO:0000256" key="5">
    <source>
        <dbReference type="PROSITE-ProRule" id="PRU10141"/>
    </source>
</evidence>
<dbReference type="STRING" id="1121448.DGI_0685"/>
<dbReference type="HOGENOM" id="CLU_027784_0_0_7"/>
<evidence type="ECO:0000313" key="7">
    <source>
        <dbReference type="EMBL" id="AGW12590.1"/>
    </source>
</evidence>
<evidence type="ECO:0000256" key="2">
    <source>
        <dbReference type="ARBA" id="ARBA00022741"/>
    </source>
</evidence>
<dbReference type="InterPro" id="IPR011009">
    <property type="entry name" value="Kinase-like_dom_sf"/>
</dbReference>
<feature type="domain" description="Protein kinase" evidence="6">
    <location>
        <begin position="7"/>
        <end position="285"/>
    </location>
</feature>
<dbReference type="InterPro" id="IPR008271">
    <property type="entry name" value="Ser/Thr_kinase_AS"/>
</dbReference>
<dbReference type="CDD" id="cd14014">
    <property type="entry name" value="STKc_PknB_like"/>
    <property type="match status" value="1"/>
</dbReference>
<reference evidence="8" key="2">
    <citation type="submission" date="2013-07" db="EMBL/GenBank/DDBJ databases">
        <authorList>
            <person name="Morais-Silva F.O."/>
            <person name="Rezende A.M."/>
            <person name="Pimentel C."/>
            <person name="Resende D.M."/>
            <person name="Santos C.I."/>
            <person name="Clemente C."/>
            <person name="de Oliveira L.M."/>
            <person name="da Silva S.M."/>
            <person name="Costa D.A."/>
            <person name="Varela-Raposo A."/>
            <person name="Horacio E.C.A."/>
            <person name="Matos M."/>
            <person name="Flores O."/>
            <person name="Ruiz J.C."/>
            <person name="Rodrigues-Pousada C."/>
        </authorList>
    </citation>
    <scope>NUCLEOTIDE SEQUENCE [LARGE SCALE GENOMIC DNA]</scope>
    <source>
        <strain evidence="8">ATCC 19364 / DSM 1382 / NCIMB 9332 / VKM B-1759</strain>
    </source>
</reference>
<dbReference type="InterPro" id="IPR011460">
    <property type="entry name" value="Lcl_C"/>
</dbReference>
<dbReference type="KEGG" id="dgg:DGI_0685"/>
<reference evidence="7 8" key="1">
    <citation type="journal article" date="2013" name="J. Bacteriol.">
        <title>Roles of HynAB and Ech, the only two hydrogenases found in the model sulfate reducer Desulfovibrio gigas.</title>
        <authorList>
            <person name="Morais-Silva F.O."/>
            <person name="Santos C.I."/>
            <person name="Rodrigues R."/>
            <person name="Pereira I.A."/>
            <person name="Rodrigues-Pousada C."/>
        </authorList>
    </citation>
    <scope>NUCLEOTIDE SEQUENCE [LARGE SCALE GENOMIC DNA]</scope>
    <source>
        <strain evidence="8">ATCC 19364 / DSM 1382 / NCIMB 9332 / VKM B-1759</strain>
    </source>
</reference>
<dbReference type="GO" id="GO:0005524">
    <property type="term" value="F:ATP binding"/>
    <property type="evidence" value="ECO:0007669"/>
    <property type="project" value="UniProtKB-UniRule"/>
</dbReference>
<dbReference type="Proteomes" id="UP000016587">
    <property type="component" value="Chromosome"/>
</dbReference>
<proteinExistence type="predicted"/>
<organism evidence="7 8">
    <name type="scientific">Megalodesulfovibrio gigas (strain ATCC 19364 / DSM 1382 / NCIMB 9332 / VKM B-1759)</name>
    <name type="common">Desulfovibrio gigas</name>
    <dbReference type="NCBI Taxonomy" id="1121448"/>
    <lineage>
        <taxon>Bacteria</taxon>
        <taxon>Pseudomonadati</taxon>
        <taxon>Thermodesulfobacteriota</taxon>
        <taxon>Desulfovibrionia</taxon>
        <taxon>Desulfovibrionales</taxon>
        <taxon>Desulfovibrionaceae</taxon>
        <taxon>Megalodesulfovibrio</taxon>
    </lineage>
</organism>
<dbReference type="RefSeq" id="WP_021759257.1">
    <property type="nucleotide sequence ID" value="NC_022444.1"/>
</dbReference>
<feature type="binding site" evidence="5">
    <location>
        <position position="36"/>
    </location>
    <ligand>
        <name>ATP</name>
        <dbReference type="ChEBI" id="CHEBI:30616"/>
    </ligand>
</feature>
<evidence type="ECO:0000256" key="3">
    <source>
        <dbReference type="ARBA" id="ARBA00022777"/>
    </source>
</evidence>
<dbReference type="PROSITE" id="PS50011">
    <property type="entry name" value="PROTEIN_KINASE_DOM"/>
    <property type="match status" value="1"/>
</dbReference>
<dbReference type="OrthoDB" id="9779541at2"/>
<keyword evidence="7" id="KW-0723">Serine/threonine-protein kinase</keyword>
<keyword evidence="1" id="KW-0808">Transferase</keyword>
<accession>T2G7P6</accession>
<dbReference type="AlphaFoldDB" id="T2G7P6"/>
<dbReference type="Pfam" id="PF07603">
    <property type="entry name" value="Lcl_C"/>
    <property type="match status" value="1"/>
</dbReference>
<dbReference type="PROSITE" id="PS00107">
    <property type="entry name" value="PROTEIN_KINASE_ATP"/>
    <property type="match status" value="1"/>
</dbReference>
<sequence length="484" mass="53385">MRTIGGYGVRGLLGKGGMGAVYKVEHPALGKLVALKLLAPSEHLAQLVGYETLKERFLREARIMAGIRHPHVSQVWDYGEDAGRPFFVMEYACDSLGALMGESYRMEAPSRQLPPAMAMDYAIQTLSGLARLHHAGIIHRDIKPFNLLLTEENRIKIIDFGLSKLRGETARNDPDAVKIGTPYYAAPEQAENPEAAGPAADCYAVGVLLWRMLVGMLPPDEMEGEEADAACLRRDVFLARWDDLDPALGRQVRDFFATALAREPLHRHATALAMAADIEALRERFQDALDAACRLPEEDQTLLGLRTLDTTAQGAAATTLRAVPLKTGPLRDLEQLELDCLGRPLVPRRPHLVCDAQGETVQDPVHGLQWQRSGTPYPCTWQEAHAHVAQLNAVRFAGHADWRLPTVAELASCIDPDKEPGVSCADTCFDTHQTTCWSADRRSYIAAWRLHAAMGFIQWVDMHCQTHARAVRTACPAIGNKENA</sequence>
<dbReference type="GO" id="GO:0004674">
    <property type="term" value="F:protein serine/threonine kinase activity"/>
    <property type="evidence" value="ECO:0007669"/>
    <property type="project" value="UniProtKB-KW"/>
</dbReference>
<dbReference type="PANTHER" id="PTHR43289">
    <property type="entry name" value="MITOGEN-ACTIVATED PROTEIN KINASE KINASE KINASE 20-RELATED"/>
    <property type="match status" value="1"/>
</dbReference>
<keyword evidence="2 5" id="KW-0547">Nucleotide-binding</keyword>
<protein>
    <submittedName>
        <fullName evidence="7">Putative serine/threonine protein kinase</fullName>
    </submittedName>
</protein>
<keyword evidence="8" id="KW-1185">Reference proteome</keyword>
<dbReference type="PANTHER" id="PTHR43289:SF34">
    <property type="entry name" value="SERINE_THREONINE-PROTEIN KINASE YBDM-RELATED"/>
    <property type="match status" value="1"/>
</dbReference>
<dbReference type="PROSITE" id="PS00108">
    <property type="entry name" value="PROTEIN_KINASE_ST"/>
    <property type="match status" value="1"/>
</dbReference>
<dbReference type="SUPFAM" id="SSF56112">
    <property type="entry name" value="Protein kinase-like (PK-like)"/>
    <property type="match status" value="1"/>
</dbReference>
<keyword evidence="4 5" id="KW-0067">ATP-binding</keyword>
<dbReference type="Gene3D" id="3.30.200.20">
    <property type="entry name" value="Phosphorylase Kinase, domain 1"/>
    <property type="match status" value="1"/>
</dbReference>
<dbReference type="InterPro" id="IPR017441">
    <property type="entry name" value="Protein_kinase_ATP_BS"/>
</dbReference>
<evidence type="ECO:0000259" key="6">
    <source>
        <dbReference type="PROSITE" id="PS50011"/>
    </source>
</evidence>
<gene>
    <name evidence="7" type="ORF">DGI_0685</name>
</gene>
<dbReference type="EMBL" id="CP006585">
    <property type="protein sequence ID" value="AGW12590.1"/>
    <property type="molecule type" value="Genomic_DNA"/>
</dbReference>
<keyword evidence="3 7" id="KW-0418">Kinase</keyword>
<dbReference type="InterPro" id="IPR000719">
    <property type="entry name" value="Prot_kinase_dom"/>
</dbReference>
<evidence type="ECO:0000256" key="1">
    <source>
        <dbReference type="ARBA" id="ARBA00022679"/>
    </source>
</evidence>
<evidence type="ECO:0000313" key="8">
    <source>
        <dbReference type="Proteomes" id="UP000016587"/>
    </source>
</evidence>
<dbReference type="Gene3D" id="1.10.510.10">
    <property type="entry name" value="Transferase(Phosphotransferase) domain 1"/>
    <property type="match status" value="1"/>
</dbReference>
<name>T2G7P6_MEGG1</name>
<dbReference type="Pfam" id="PF00069">
    <property type="entry name" value="Pkinase"/>
    <property type="match status" value="1"/>
</dbReference>
<dbReference type="SMART" id="SM00220">
    <property type="entry name" value="S_TKc"/>
    <property type="match status" value="1"/>
</dbReference>
<evidence type="ECO:0000256" key="4">
    <source>
        <dbReference type="ARBA" id="ARBA00022840"/>
    </source>
</evidence>
<dbReference type="eggNOG" id="COG0515">
    <property type="taxonomic scope" value="Bacteria"/>
</dbReference>